<gene>
    <name evidence="1" type="ORF">DPEC_G00241400</name>
</gene>
<dbReference type="EMBL" id="CM055748">
    <property type="protein sequence ID" value="KAJ7995133.1"/>
    <property type="molecule type" value="Genomic_DNA"/>
</dbReference>
<reference evidence="1" key="1">
    <citation type="submission" date="2021-05" db="EMBL/GenBank/DDBJ databases">
        <authorList>
            <person name="Pan Q."/>
            <person name="Jouanno E."/>
            <person name="Zahm M."/>
            <person name="Klopp C."/>
            <person name="Cabau C."/>
            <person name="Louis A."/>
            <person name="Berthelot C."/>
            <person name="Parey E."/>
            <person name="Roest Crollius H."/>
            <person name="Montfort J."/>
            <person name="Robinson-Rechavi M."/>
            <person name="Bouchez O."/>
            <person name="Lampietro C."/>
            <person name="Lopez Roques C."/>
            <person name="Donnadieu C."/>
            <person name="Postlethwait J."/>
            <person name="Bobe J."/>
            <person name="Dillon D."/>
            <person name="Chandos A."/>
            <person name="von Hippel F."/>
            <person name="Guiguen Y."/>
        </authorList>
    </citation>
    <scope>NUCLEOTIDE SEQUENCE</scope>
    <source>
        <strain evidence="1">YG-Jan2019</strain>
    </source>
</reference>
<dbReference type="Proteomes" id="UP001157502">
    <property type="component" value="Chromosome 21"/>
</dbReference>
<proteinExistence type="predicted"/>
<accession>A0ACC2FUY5</accession>
<name>A0ACC2FUY5_DALPE</name>
<evidence type="ECO:0000313" key="2">
    <source>
        <dbReference type="Proteomes" id="UP001157502"/>
    </source>
</evidence>
<sequence>MPDTTGHLQESAANALVPDTTRHLQDSAANALMPDTTYRNLLLMPWCQIPQDTNTNVLMPDTTGHLQGSAANALMPDTTGHFNMSCRVHAAAGRRCFGGMTSGPSAY</sequence>
<comment type="caution">
    <text evidence="1">The sequence shown here is derived from an EMBL/GenBank/DDBJ whole genome shotgun (WGS) entry which is preliminary data.</text>
</comment>
<organism evidence="1 2">
    <name type="scientific">Dallia pectoralis</name>
    <name type="common">Alaska blackfish</name>
    <dbReference type="NCBI Taxonomy" id="75939"/>
    <lineage>
        <taxon>Eukaryota</taxon>
        <taxon>Metazoa</taxon>
        <taxon>Chordata</taxon>
        <taxon>Craniata</taxon>
        <taxon>Vertebrata</taxon>
        <taxon>Euteleostomi</taxon>
        <taxon>Actinopterygii</taxon>
        <taxon>Neopterygii</taxon>
        <taxon>Teleostei</taxon>
        <taxon>Protacanthopterygii</taxon>
        <taxon>Esociformes</taxon>
        <taxon>Umbridae</taxon>
        <taxon>Dallia</taxon>
    </lineage>
</organism>
<keyword evidence="2" id="KW-1185">Reference proteome</keyword>
<protein>
    <submittedName>
        <fullName evidence="1">Uncharacterized protein</fullName>
    </submittedName>
</protein>
<evidence type="ECO:0000313" key="1">
    <source>
        <dbReference type="EMBL" id="KAJ7995133.1"/>
    </source>
</evidence>